<evidence type="ECO:0000313" key="3">
    <source>
        <dbReference type="Proteomes" id="UP000287601"/>
    </source>
</evidence>
<dbReference type="Proteomes" id="UP000287601">
    <property type="component" value="Chromosome"/>
</dbReference>
<organism evidence="2 3">
    <name type="scientific">Aminipila luticellarii</name>
    <dbReference type="NCBI Taxonomy" id="2507160"/>
    <lineage>
        <taxon>Bacteria</taxon>
        <taxon>Bacillati</taxon>
        <taxon>Bacillota</taxon>
        <taxon>Clostridia</taxon>
        <taxon>Peptostreptococcales</taxon>
        <taxon>Anaerovoracaceae</taxon>
        <taxon>Aminipila</taxon>
    </lineage>
</organism>
<dbReference type="PANTHER" id="PTHR11647">
    <property type="entry name" value="HYDRANTOINASE/DIHYDROPYRIMIDINASE FAMILY MEMBER"/>
    <property type="match status" value="1"/>
</dbReference>
<evidence type="ECO:0000259" key="1">
    <source>
        <dbReference type="Pfam" id="PF07969"/>
    </source>
</evidence>
<dbReference type="RefSeq" id="WP_128745074.1">
    <property type="nucleotide sequence ID" value="NZ_CP035281.1"/>
</dbReference>
<dbReference type="Gene3D" id="3.30.1490.130">
    <property type="entry name" value="D-aminoacylase. Domain 3"/>
    <property type="match status" value="1"/>
</dbReference>
<dbReference type="SUPFAM" id="SSF51338">
    <property type="entry name" value="Composite domain of metallo-dependent hydrolases"/>
    <property type="match status" value="1"/>
</dbReference>
<accession>A0A410PU37</accession>
<feature type="domain" description="Amidohydrolase 3" evidence="1">
    <location>
        <begin position="50"/>
        <end position="505"/>
    </location>
</feature>
<gene>
    <name evidence="2" type="ORF">EQM06_03815</name>
</gene>
<evidence type="ECO:0000313" key="2">
    <source>
        <dbReference type="EMBL" id="QAT42424.1"/>
    </source>
</evidence>
<dbReference type="EMBL" id="CP035281">
    <property type="protein sequence ID" value="QAT42424.1"/>
    <property type="molecule type" value="Genomic_DNA"/>
</dbReference>
<dbReference type="PANTHER" id="PTHR11647:SF1">
    <property type="entry name" value="COLLAPSIN RESPONSE MEDIATOR PROTEIN"/>
    <property type="match status" value="1"/>
</dbReference>
<protein>
    <submittedName>
        <fullName evidence="2">D-aminoacylase</fullName>
    </submittedName>
</protein>
<dbReference type="GO" id="GO:0005829">
    <property type="term" value="C:cytosol"/>
    <property type="evidence" value="ECO:0007669"/>
    <property type="project" value="TreeGrafter"/>
</dbReference>
<proteinExistence type="predicted"/>
<dbReference type="KEGG" id="amij:EQM06_03815"/>
<dbReference type="InterPro" id="IPR011059">
    <property type="entry name" value="Metal-dep_hydrolase_composite"/>
</dbReference>
<dbReference type="SUPFAM" id="SSF51556">
    <property type="entry name" value="Metallo-dependent hydrolases"/>
    <property type="match status" value="1"/>
</dbReference>
<dbReference type="InterPro" id="IPR032466">
    <property type="entry name" value="Metal_Hydrolase"/>
</dbReference>
<dbReference type="Pfam" id="PF07969">
    <property type="entry name" value="Amidohydro_3"/>
    <property type="match status" value="1"/>
</dbReference>
<keyword evidence="3" id="KW-1185">Reference proteome</keyword>
<reference evidence="2 3" key="1">
    <citation type="submission" date="2019-01" db="EMBL/GenBank/DDBJ databases">
        <title>Draft genomes of a novel of Aminipila strains.</title>
        <authorList>
            <person name="Ma S."/>
        </authorList>
    </citation>
    <scope>NUCLEOTIDE SEQUENCE [LARGE SCALE GENOMIC DNA]</scope>
    <source>
        <strain evidence="3">JN-39</strain>
    </source>
</reference>
<dbReference type="OrthoDB" id="9775607at2"/>
<dbReference type="GO" id="GO:0016812">
    <property type="term" value="F:hydrolase activity, acting on carbon-nitrogen (but not peptide) bonds, in cyclic amides"/>
    <property type="evidence" value="ECO:0007669"/>
    <property type="project" value="TreeGrafter"/>
</dbReference>
<dbReference type="GO" id="GO:0016811">
    <property type="term" value="F:hydrolase activity, acting on carbon-nitrogen (but not peptide) bonds, in linear amides"/>
    <property type="evidence" value="ECO:0007669"/>
    <property type="project" value="InterPro"/>
</dbReference>
<sequence>MMKDSFMYDLIIKNARIIDGTNAPWFRGDVGIKDGRIEKIGVLEKAQAKETVDAEDQYLVPGFIDIHTHSDSTLFDYPLAESRIFQGVTTEIGANCGISPAPVNPDRMKLLKDYAGHLDYDWQRFSEYLDRLEKAGTSTNFGTLAGHGTIRLAVMGFDDRKPTEKEMEEMIQLLRQSMEDGAYGMSSGLIYPPGCFSDVDEMAALVKELKPYGGYYATHMRDEATQTVESVKEALEVCRRSGVPLQISHHKVTRKTHWELDCKTTIAMIEKARREGLDVTVDQYPYSASSTTMDSNVPLWGFEGGMEKMLERLQTPEIREKLKAESNASHVGRWGDIFVSYAESEKNAWTIGKSIAEIAEIRGVDPADACFDLIVEEKGRVNEVNYGMCEEDIEYIMSQRFTMTGSDGDAASLDYPGQPHPRWYGTFPRVIAHYCRDRKLFPLETAIYKMTGLPAARLGLPNRGLIKEGMCADLVLLDFATIQDTPDYHNPKCACQGILKVYVNGILTAENGRHTGVKAGQILRKGKERCRGEK</sequence>
<dbReference type="CDD" id="cd01297">
    <property type="entry name" value="D-aminoacylase"/>
    <property type="match status" value="1"/>
</dbReference>
<dbReference type="Gene3D" id="2.30.40.10">
    <property type="entry name" value="Urease, subunit C, domain 1"/>
    <property type="match status" value="1"/>
</dbReference>
<dbReference type="InterPro" id="IPR013108">
    <property type="entry name" value="Amidohydro_3"/>
</dbReference>
<dbReference type="Gene3D" id="3.20.20.140">
    <property type="entry name" value="Metal-dependent hydrolases"/>
    <property type="match status" value="1"/>
</dbReference>
<dbReference type="AlphaFoldDB" id="A0A410PU37"/>
<dbReference type="InterPro" id="IPR023100">
    <property type="entry name" value="D-aminoacylase_insert_dom_sf"/>
</dbReference>
<dbReference type="InterPro" id="IPR050378">
    <property type="entry name" value="Metallo-dep_Hydrolases_sf"/>
</dbReference>
<name>A0A410PU37_9FIRM</name>